<dbReference type="HOGENOM" id="CLU_134332_0_0_5"/>
<dbReference type="KEGG" id="goy:GLS_c20950"/>
<evidence type="ECO:0000313" key="2">
    <source>
        <dbReference type="Proteomes" id="UP000031656"/>
    </source>
</evidence>
<dbReference type="AlphaFoldDB" id="A0A067Z4H6"/>
<name>A0A067Z4H6_GLUOY</name>
<protein>
    <submittedName>
        <fullName evidence="1">Uncharacterized protein</fullName>
    </submittedName>
</protein>
<organism evidence="1 2">
    <name type="scientific">Gluconobacter oxydans DSM 3504</name>
    <dbReference type="NCBI Taxonomy" id="1288313"/>
    <lineage>
        <taxon>Bacteria</taxon>
        <taxon>Pseudomonadati</taxon>
        <taxon>Pseudomonadota</taxon>
        <taxon>Alphaproteobacteria</taxon>
        <taxon>Acetobacterales</taxon>
        <taxon>Acetobacteraceae</taxon>
        <taxon>Gluconobacter</taxon>
    </lineage>
</organism>
<gene>
    <name evidence="1" type="ORF">GLS_c20950</name>
</gene>
<evidence type="ECO:0000313" key="1">
    <source>
        <dbReference type="EMBL" id="AHK71966.1"/>
    </source>
</evidence>
<dbReference type="EMBL" id="CP004373">
    <property type="protein sequence ID" value="AHK71966.1"/>
    <property type="molecule type" value="Genomic_DNA"/>
</dbReference>
<accession>A0A067Z4H6</accession>
<proteinExistence type="predicted"/>
<reference evidence="1 2" key="1">
    <citation type="journal article" date="2015" name="Appl. Microbiol. Biotechnol.">
        <title>The consequence of an additional NADH dehydrogenase paralog on the growth of Gluconobacter oxydans DSM3504.</title>
        <authorList>
            <person name="Kostner D."/>
            <person name="Luchterhand B."/>
            <person name="Junker A."/>
            <person name="Volland S."/>
            <person name="Daniel R."/>
            <person name="Buchs J."/>
            <person name="Liebl W."/>
            <person name="Ehrenreich A."/>
        </authorList>
    </citation>
    <scope>NUCLEOTIDE SEQUENCE [LARGE SCALE GENOMIC DNA]</scope>
    <source>
        <strain evidence="1">DSM 3504</strain>
    </source>
</reference>
<sequence length="169" mass="18925">MVYVAKPSPDVIKDCETCLSDPSLNSSPRPGCLARLYDEDFLMAQVAHLHDLSHGRNASNIVPLRQGLLPRHREYLLRWLEAGQRMGVFDAEIAPAAHDTVNVDGTAPVDHVLVWVRENPDPAYMLRPQGMRWVLIDQIRDHELGSYASFELALHIIRPVLPLAETCAA</sequence>
<dbReference type="Proteomes" id="UP000031656">
    <property type="component" value="Chromosome"/>
</dbReference>